<feature type="chain" id="PRO_5011733558" description="DUF4148 domain-containing protein" evidence="2">
    <location>
        <begin position="27"/>
        <end position="133"/>
    </location>
</feature>
<protein>
    <recommendedName>
        <fullName evidence="5">DUF4148 domain-containing protein</fullName>
    </recommendedName>
</protein>
<accession>A0A1I4E339</accession>
<evidence type="ECO:0000313" key="3">
    <source>
        <dbReference type="EMBL" id="SFL00214.1"/>
    </source>
</evidence>
<reference evidence="4" key="1">
    <citation type="submission" date="2016-10" db="EMBL/GenBank/DDBJ databases">
        <authorList>
            <person name="Varghese N."/>
            <person name="Submissions S."/>
        </authorList>
    </citation>
    <scope>NUCLEOTIDE SEQUENCE [LARGE SCALE GENOMIC DNA]</scope>
    <source>
        <strain evidence="4">MO64</strain>
    </source>
</reference>
<evidence type="ECO:0008006" key="5">
    <source>
        <dbReference type="Google" id="ProtNLM"/>
    </source>
</evidence>
<keyword evidence="4" id="KW-1185">Reference proteome</keyword>
<proteinExistence type="predicted"/>
<feature type="compositionally biased region" description="Basic and acidic residues" evidence="1">
    <location>
        <begin position="57"/>
        <end position="67"/>
    </location>
</feature>
<evidence type="ECO:0000256" key="1">
    <source>
        <dbReference type="SAM" id="MobiDB-lite"/>
    </source>
</evidence>
<feature type="compositionally biased region" description="Low complexity" evidence="1">
    <location>
        <begin position="42"/>
        <end position="56"/>
    </location>
</feature>
<name>A0A1I4E339_9GAMM</name>
<evidence type="ECO:0000256" key="2">
    <source>
        <dbReference type="SAM" id="SignalP"/>
    </source>
</evidence>
<sequence length="133" mass="14771">MAMTSFRHSRVRGSVTLLGAAAFAWAGLAAAQTQPQVNAQQRAQYQQNVSQQQLNNKLRDNSIREQQRQNISDNAKRPYTNDAATTHLINQADQAHRDRYQAHQQNALDSYESAVTPRPTRSKKPAHSSSSGG</sequence>
<dbReference type="AlphaFoldDB" id="A0A1I4E339"/>
<gene>
    <name evidence="3" type="ORF">SAMN05192579_1119</name>
</gene>
<feature type="region of interest" description="Disordered" evidence="1">
    <location>
        <begin position="42"/>
        <end position="80"/>
    </location>
</feature>
<dbReference type="EMBL" id="FOSR01000011">
    <property type="protein sequence ID" value="SFL00214.1"/>
    <property type="molecule type" value="Genomic_DNA"/>
</dbReference>
<keyword evidence="2" id="KW-0732">Signal</keyword>
<organism evidence="3 4">
    <name type="scientific">Rhodanobacter glycinis</name>
    <dbReference type="NCBI Taxonomy" id="582702"/>
    <lineage>
        <taxon>Bacteria</taxon>
        <taxon>Pseudomonadati</taxon>
        <taxon>Pseudomonadota</taxon>
        <taxon>Gammaproteobacteria</taxon>
        <taxon>Lysobacterales</taxon>
        <taxon>Rhodanobacteraceae</taxon>
        <taxon>Rhodanobacter</taxon>
    </lineage>
</organism>
<dbReference type="Proteomes" id="UP000198725">
    <property type="component" value="Unassembled WGS sequence"/>
</dbReference>
<feature type="signal peptide" evidence="2">
    <location>
        <begin position="1"/>
        <end position="26"/>
    </location>
</feature>
<feature type="region of interest" description="Disordered" evidence="1">
    <location>
        <begin position="94"/>
        <end position="133"/>
    </location>
</feature>
<evidence type="ECO:0000313" key="4">
    <source>
        <dbReference type="Proteomes" id="UP000198725"/>
    </source>
</evidence>